<name>A0ABW5IU27_9FLAO</name>
<dbReference type="InterPro" id="IPR058060">
    <property type="entry name" value="HYC_CC_PP"/>
</dbReference>
<dbReference type="RefSeq" id="WP_380748486.1">
    <property type="nucleotide sequence ID" value="NZ_JBHULT010000006.1"/>
</dbReference>
<evidence type="ECO:0000313" key="1">
    <source>
        <dbReference type="EMBL" id="MFD2516928.1"/>
    </source>
</evidence>
<gene>
    <name evidence="1" type="ORF">ACFSTG_03405</name>
</gene>
<dbReference type="InterPro" id="IPR058512">
    <property type="entry name" value="DUF8199"/>
</dbReference>
<proteinExistence type="predicted"/>
<reference evidence="2" key="1">
    <citation type="journal article" date="2019" name="Int. J. Syst. Evol. Microbiol.">
        <title>The Global Catalogue of Microorganisms (GCM) 10K type strain sequencing project: providing services to taxonomists for standard genome sequencing and annotation.</title>
        <authorList>
            <consortium name="The Broad Institute Genomics Platform"/>
            <consortium name="The Broad Institute Genome Sequencing Center for Infectious Disease"/>
            <person name="Wu L."/>
            <person name="Ma J."/>
        </authorList>
    </citation>
    <scope>NUCLEOTIDE SEQUENCE [LARGE SCALE GENOMIC DNA]</scope>
    <source>
        <strain evidence="2">KCTC 42585</strain>
    </source>
</reference>
<dbReference type="EMBL" id="JBHULT010000006">
    <property type="protein sequence ID" value="MFD2516928.1"/>
    <property type="molecule type" value="Genomic_DNA"/>
</dbReference>
<sequence>MALLVLFSTMSFTVDKHFCGSYLVDQAVFSEAEDCGMEHPVEGGMTEEDGCRDQKVSVEGQKDLKISFHDLDLPQQVFLASFTYSYVELFIELPPQFIPFSDYSPPLLVIDFQVLHETFLI</sequence>
<protein>
    <submittedName>
        <fullName evidence="1">Uncharacterized protein</fullName>
    </submittedName>
</protein>
<organism evidence="1 2">
    <name type="scientific">Salinimicrobium flavum</name>
    <dbReference type="NCBI Taxonomy" id="1737065"/>
    <lineage>
        <taxon>Bacteria</taxon>
        <taxon>Pseudomonadati</taxon>
        <taxon>Bacteroidota</taxon>
        <taxon>Flavobacteriia</taxon>
        <taxon>Flavobacteriales</taxon>
        <taxon>Flavobacteriaceae</taxon>
        <taxon>Salinimicrobium</taxon>
    </lineage>
</organism>
<evidence type="ECO:0000313" key="2">
    <source>
        <dbReference type="Proteomes" id="UP001597468"/>
    </source>
</evidence>
<comment type="caution">
    <text evidence="1">The sequence shown here is derived from an EMBL/GenBank/DDBJ whole genome shotgun (WGS) entry which is preliminary data.</text>
</comment>
<keyword evidence="2" id="KW-1185">Reference proteome</keyword>
<dbReference type="Proteomes" id="UP001597468">
    <property type="component" value="Unassembled WGS sequence"/>
</dbReference>
<dbReference type="NCBIfam" id="NF047658">
    <property type="entry name" value="HYC_CC_PP"/>
    <property type="match status" value="1"/>
</dbReference>
<accession>A0ABW5IU27</accession>
<dbReference type="Pfam" id="PF26622">
    <property type="entry name" value="DUF8199"/>
    <property type="match status" value="1"/>
</dbReference>